<evidence type="ECO:0000313" key="1">
    <source>
        <dbReference type="EMBL" id="PIK38064.1"/>
    </source>
</evidence>
<name>A0A2G8JQL3_STIJA</name>
<dbReference type="AlphaFoldDB" id="A0A2G8JQL3"/>
<evidence type="ECO:0000313" key="2">
    <source>
        <dbReference type="Proteomes" id="UP000230750"/>
    </source>
</evidence>
<gene>
    <name evidence="1" type="ORF">BSL78_25095</name>
</gene>
<dbReference type="EMBL" id="MRZV01001410">
    <property type="protein sequence ID" value="PIK38064.1"/>
    <property type="molecule type" value="Genomic_DNA"/>
</dbReference>
<comment type="caution">
    <text evidence="1">The sequence shown here is derived from an EMBL/GenBank/DDBJ whole genome shotgun (WGS) entry which is preliminary data.</text>
</comment>
<protein>
    <submittedName>
        <fullName evidence="1">Uncharacterized protein</fullName>
    </submittedName>
</protein>
<sequence>MLETGDIRVEYNHDSMPYPGQEPPDFFKGQPIFRGRYDDMTRLNVGQTYQDVIRVKGERDMTMTFQEQDFANTNIWHDLETWKLHEGVAGFKLSFTVQSKHNAGIHHLRYIASNAKGETRLMRKLLINQRTTGG</sequence>
<reference evidence="1 2" key="1">
    <citation type="journal article" date="2017" name="PLoS Biol.">
        <title>The sea cucumber genome provides insights into morphological evolution and visceral regeneration.</title>
        <authorList>
            <person name="Zhang X."/>
            <person name="Sun L."/>
            <person name="Yuan J."/>
            <person name="Sun Y."/>
            <person name="Gao Y."/>
            <person name="Zhang L."/>
            <person name="Li S."/>
            <person name="Dai H."/>
            <person name="Hamel J.F."/>
            <person name="Liu C."/>
            <person name="Yu Y."/>
            <person name="Liu S."/>
            <person name="Lin W."/>
            <person name="Guo K."/>
            <person name="Jin S."/>
            <person name="Xu P."/>
            <person name="Storey K.B."/>
            <person name="Huan P."/>
            <person name="Zhang T."/>
            <person name="Zhou Y."/>
            <person name="Zhang J."/>
            <person name="Lin C."/>
            <person name="Li X."/>
            <person name="Xing L."/>
            <person name="Huo D."/>
            <person name="Sun M."/>
            <person name="Wang L."/>
            <person name="Mercier A."/>
            <person name="Li F."/>
            <person name="Yang H."/>
            <person name="Xiang J."/>
        </authorList>
    </citation>
    <scope>NUCLEOTIDE SEQUENCE [LARGE SCALE GENOMIC DNA]</scope>
    <source>
        <strain evidence="1">Shaxun</strain>
        <tissue evidence="1">Muscle</tissue>
    </source>
</reference>
<organism evidence="1 2">
    <name type="scientific">Stichopus japonicus</name>
    <name type="common">Sea cucumber</name>
    <dbReference type="NCBI Taxonomy" id="307972"/>
    <lineage>
        <taxon>Eukaryota</taxon>
        <taxon>Metazoa</taxon>
        <taxon>Echinodermata</taxon>
        <taxon>Eleutherozoa</taxon>
        <taxon>Echinozoa</taxon>
        <taxon>Holothuroidea</taxon>
        <taxon>Aspidochirotacea</taxon>
        <taxon>Aspidochirotida</taxon>
        <taxon>Stichopodidae</taxon>
        <taxon>Apostichopus</taxon>
    </lineage>
</organism>
<dbReference type="Proteomes" id="UP000230750">
    <property type="component" value="Unassembled WGS sequence"/>
</dbReference>
<dbReference type="OrthoDB" id="10548650at2759"/>
<accession>A0A2G8JQL3</accession>
<keyword evidence="2" id="KW-1185">Reference proteome</keyword>
<proteinExistence type="predicted"/>